<feature type="region of interest" description="Disordered" evidence="1">
    <location>
        <begin position="1"/>
        <end position="22"/>
    </location>
</feature>
<evidence type="ECO:0000256" key="1">
    <source>
        <dbReference type="SAM" id="MobiDB-lite"/>
    </source>
</evidence>
<dbReference type="Proteomes" id="UP000449969">
    <property type="component" value="Unassembled WGS sequence"/>
</dbReference>
<gene>
    <name evidence="2" type="ORF">GPL20_08440</name>
</gene>
<dbReference type="CDD" id="cd02440">
    <property type="entry name" value="AdoMet_MTases"/>
    <property type="match status" value="1"/>
</dbReference>
<dbReference type="EMBL" id="WQNE01000005">
    <property type="protein sequence ID" value="MVT73135.1"/>
    <property type="molecule type" value="Genomic_DNA"/>
</dbReference>
<protein>
    <submittedName>
        <fullName evidence="2">Methyltransferase domain-containing protein</fullName>
    </submittedName>
</protein>
<dbReference type="PANTHER" id="PTHR43861:SF5">
    <property type="entry name" value="BLL5978 PROTEIN"/>
    <property type="match status" value="1"/>
</dbReference>
<evidence type="ECO:0000313" key="2">
    <source>
        <dbReference type="EMBL" id="MVT73135.1"/>
    </source>
</evidence>
<dbReference type="Gene3D" id="3.40.50.150">
    <property type="entry name" value="Vaccinia Virus protein VP39"/>
    <property type="match status" value="1"/>
</dbReference>
<sequence length="323" mass="36024">MIGGSQLGIQRMLPKQSRHSETERSDLPGACLFCEHPQPTYWFSKRSKHNGRPYPLFRCSNCGGAFVFPVPSEQELHDFYTSPQSALEVSLRADDPLDQYNQAIQEEVEFPNSTLDAKRIADNLKRLAPGTRALDVGSGYGFFSRALAEAGFSVDAIELGEASRKIHARMNGFEPKAEPFNSDFAGRNAASYDAILLSQVLEHLPMDADPIKSLHVLLRTNGVCAIAIPHFRSYLSILQGKGDMFISPPEHLNYFTVKGLSDAFASRGFQTIKCETVSRFDYRKFKKRFGSLSPMPSLALKGFLGFSALMDKGMFINGYFRKL</sequence>
<comment type="caution">
    <text evidence="2">The sequence shown here is derived from an EMBL/GenBank/DDBJ whole genome shotgun (WGS) entry which is preliminary data.</text>
</comment>
<dbReference type="SUPFAM" id="SSF53335">
    <property type="entry name" value="S-adenosyl-L-methionine-dependent methyltransferases"/>
    <property type="match status" value="1"/>
</dbReference>
<reference evidence="2 3" key="1">
    <citation type="submission" date="2019-12" db="EMBL/GenBank/DDBJ databases">
        <title>Draft genome sequences Bradyrhizobium cajani AMBPC1010, Bradyrhizobium pachyrhizi AMBPC1040 and Bradyrhizobium yuanmingense ALSPC3051, three plant growth promoting strains isolated from nodules of Cajanus cajan L. in Dominican Republic.</title>
        <authorList>
            <person name="Flores-Felix J.D."/>
            <person name="Araujo J."/>
            <person name="Diaz-Alcantara C."/>
            <person name="Gonzalez-Andres F."/>
            <person name="Velazquez E."/>
        </authorList>
    </citation>
    <scope>NUCLEOTIDE SEQUENCE [LARGE SCALE GENOMIC DNA]</scope>
    <source>
        <strain evidence="2 3">1010</strain>
    </source>
</reference>
<dbReference type="GO" id="GO:0032259">
    <property type="term" value="P:methylation"/>
    <property type="evidence" value="ECO:0007669"/>
    <property type="project" value="UniProtKB-KW"/>
</dbReference>
<dbReference type="InterPro" id="IPR029063">
    <property type="entry name" value="SAM-dependent_MTases_sf"/>
</dbReference>
<name>A0A844T6C8_9BRAD</name>
<dbReference type="GO" id="GO:0008168">
    <property type="term" value="F:methyltransferase activity"/>
    <property type="evidence" value="ECO:0007669"/>
    <property type="project" value="UniProtKB-KW"/>
</dbReference>
<dbReference type="OrthoDB" id="21342at2"/>
<keyword evidence="2" id="KW-0489">Methyltransferase</keyword>
<accession>A0A844T6C8</accession>
<proteinExistence type="predicted"/>
<dbReference type="Pfam" id="PF13489">
    <property type="entry name" value="Methyltransf_23"/>
    <property type="match status" value="1"/>
</dbReference>
<dbReference type="PANTHER" id="PTHR43861">
    <property type="entry name" value="TRANS-ACONITATE 2-METHYLTRANSFERASE-RELATED"/>
    <property type="match status" value="1"/>
</dbReference>
<evidence type="ECO:0000313" key="3">
    <source>
        <dbReference type="Proteomes" id="UP000449969"/>
    </source>
</evidence>
<dbReference type="AlphaFoldDB" id="A0A844T6C8"/>
<keyword evidence="3" id="KW-1185">Reference proteome</keyword>
<organism evidence="2 3">
    <name type="scientific">Bradyrhizobium cajani</name>
    <dbReference type="NCBI Taxonomy" id="1928661"/>
    <lineage>
        <taxon>Bacteria</taxon>
        <taxon>Pseudomonadati</taxon>
        <taxon>Pseudomonadota</taxon>
        <taxon>Alphaproteobacteria</taxon>
        <taxon>Hyphomicrobiales</taxon>
        <taxon>Nitrobacteraceae</taxon>
        <taxon>Bradyrhizobium</taxon>
    </lineage>
</organism>
<keyword evidence="2" id="KW-0808">Transferase</keyword>
<dbReference type="RefSeq" id="WP_157329152.1">
    <property type="nucleotide sequence ID" value="NZ_JANADL010000003.1"/>
</dbReference>